<reference evidence="2 3" key="1">
    <citation type="submission" date="2022-08" db="EMBL/GenBank/DDBJ databases">
        <title>Aerococcaceae sp. nov isolated from spoiled eye mask.</title>
        <authorList>
            <person name="Zhou G."/>
            <person name="Xie X.-B."/>
            <person name="Shi Q.-S."/>
            <person name="Wang Y.-S."/>
            <person name="Wen X."/>
            <person name="Peng H."/>
            <person name="Yang X.-J."/>
            <person name="Tao H.-B."/>
            <person name="Huang X.-M."/>
        </authorList>
    </citation>
    <scope>NUCLEOTIDE SEQUENCE [LARGE SCALE GENOMIC DNA]</scope>
    <source>
        <strain evidence="3">DM20194951</strain>
    </source>
</reference>
<feature type="transmembrane region" description="Helical" evidence="1">
    <location>
        <begin position="45"/>
        <end position="64"/>
    </location>
</feature>
<keyword evidence="1" id="KW-1133">Transmembrane helix</keyword>
<proteinExistence type="predicted"/>
<gene>
    <name evidence="2" type="ORF">NRE15_12705</name>
</gene>
<dbReference type="EMBL" id="CP102453">
    <property type="protein sequence ID" value="UUX33732.1"/>
    <property type="molecule type" value="Genomic_DNA"/>
</dbReference>
<keyword evidence="3" id="KW-1185">Reference proteome</keyword>
<name>A0ABY5P4W2_9LACT</name>
<keyword evidence="1" id="KW-0812">Transmembrane</keyword>
<keyword evidence="1" id="KW-0472">Membrane</keyword>
<evidence type="ECO:0000313" key="3">
    <source>
        <dbReference type="Proteomes" id="UP001315967"/>
    </source>
</evidence>
<dbReference type="Proteomes" id="UP001315967">
    <property type="component" value="Chromosome"/>
</dbReference>
<dbReference type="RefSeq" id="WP_313793235.1">
    <property type="nucleotide sequence ID" value="NZ_CP102453.1"/>
</dbReference>
<feature type="transmembrane region" description="Helical" evidence="1">
    <location>
        <begin position="7"/>
        <end position="25"/>
    </location>
</feature>
<accession>A0ABY5P4W2</accession>
<organism evidence="2 3">
    <name type="scientific">Fundicoccus culcitae</name>
    <dbReference type="NCBI Taxonomy" id="2969821"/>
    <lineage>
        <taxon>Bacteria</taxon>
        <taxon>Bacillati</taxon>
        <taxon>Bacillota</taxon>
        <taxon>Bacilli</taxon>
        <taxon>Lactobacillales</taxon>
        <taxon>Aerococcaceae</taxon>
        <taxon>Fundicoccus</taxon>
    </lineage>
</organism>
<protein>
    <submittedName>
        <fullName evidence="2">Uncharacterized protein</fullName>
    </submittedName>
</protein>
<sequence length="65" mass="7459">MKIKIGKLIGLIVLDIFVIGVIGEFRDLAFREDFYLPSLILESITYHMTHFSFSGILSIVGIFFY</sequence>
<evidence type="ECO:0000313" key="2">
    <source>
        <dbReference type="EMBL" id="UUX33732.1"/>
    </source>
</evidence>
<evidence type="ECO:0000256" key="1">
    <source>
        <dbReference type="SAM" id="Phobius"/>
    </source>
</evidence>